<evidence type="ECO:0000259" key="9">
    <source>
        <dbReference type="Pfam" id="PF00361"/>
    </source>
</evidence>
<dbReference type="AlphaFoldDB" id="A0A2W5TS35"/>
<feature type="transmembrane region" description="Helical" evidence="7">
    <location>
        <begin position="73"/>
        <end position="95"/>
    </location>
</feature>
<dbReference type="PANTHER" id="PTHR42829:SF1">
    <property type="entry name" value="INORGANIC CARBON TRANSPORTER SUBUNIT DABB-RELATED"/>
    <property type="match status" value="1"/>
</dbReference>
<dbReference type="GO" id="GO:0015990">
    <property type="term" value="P:electron transport coupled proton transport"/>
    <property type="evidence" value="ECO:0007669"/>
    <property type="project" value="TreeGrafter"/>
</dbReference>
<keyword evidence="6 7" id="KW-0472">Membrane</keyword>
<keyword evidence="4 7" id="KW-0812">Transmembrane</keyword>
<comment type="subcellular location">
    <subcellularLocation>
        <location evidence="7">Cell membrane</location>
        <topology evidence="7">Multi-pass membrane protein</topology>
    </subcellularLocation>
    <subcellularLocation>
        <location evidence="1">Endomembrane system</location>
        <topology evidence="1">Multi-pass membrane protein</topology>
    </subcellularLocation>
    <subcellularLocation>
        <location evidence="8">Membrane</location>
        <topology evidence="8">Multi-pass membrane protein</topology>
    </subcellularLocation>
</comment>
<comment type="function">
    <text evidence="7">Part of an energy-coupled inorganic carbon pump.</text>
</comment>
<evidence type="ECO:0000256" key="3">
    <source>
        <dbReference type="ARBA" id="ARBA00022475"/>
    </source>
</evidence>
<dbReference type="PRINTS" id="PR01434">
    <property type="entry name" value="NADHDHGNASE5"/>
</dbReference>
<feature type="transmembrane region" description="Helical" evidence="7">
    <location>
        <begin position="205"/>
        <end position="225"/>
    </location>
</feature>
<gene>
    <name evidence="7" type="primary">dabB</name>
    <name evidence="11" type="ORF">DI536_00575</name>
</gene>
<feature type="transmembrane region" description="Helical" evidence="7">
    <location>
        <begin position="115"/>
        <end position="141"/>
    </location>
</feature>
<evidence type="ECO:0000256" key="2">
    <source>
        <dbReference type="ARBA" id="ARBA00022448"/>
    </source>
</evidence>
<keyword evidence="5 7" id="KW-1133">Transmembrane helix</keyword>
<dbReference type="Pfam" id="PF00361">
    <property type="entry name" value="Proton_antipo_M"/>
    <property type="match status" value="1"/>
</dbReference>
<sequence length="526" mass="55821">MPTSTPDSFIWASSALVPVALLVSALLPTRARPLATASVVTAWVSGAALALTAVRVLATFLAPLQPSVVLGGFVRVDLTACLMLSLVTCLGWVVARYSQRYLAGEAGLRRYERSLLTTLAGASLLVVSNHFGLLVLAWFLVSVALHQLLTFYPQRRGAIVAAHKKFILSRAADALLVVGTVLIGNAVGSFFVSDALAAAASYDRLPVEVHLGMVLIVGTVVLKSAQLPFHGWLTQVMEAPTPVSALLHAGVVNLGGYVLIQLSPMLLRATLAQGLLLAFGLATVVIGALTMMTRVSVKVALAWSTIAQMGFMLVQCALGAWEFAVLHLLAHSAYKAHAFLSAGTTVQTWLELGPPSRRTAGNTGVAVAVLLGLWGVVMAVTRLLRPGLFTAEWAVTTAVLAMGVSPSAALAWSWGRATALRALAPVFGVSSVLVALHWVLGPREPHGPEFTFGWGAALVAFVGLFALQASLQARPQSAVARWLRPRLFNGFSLDEWFTRLTFALWPPHDPAVGARTSRNDQAEVRS</sequence>
<feature type="domain" description="NADH:quinone oxidoreductase/Mrp antiporter transmembrane" evidence="9">
    <location>
        <begin position="128"/>
        <end position="346"/>
    </location>
</feature>
<feature type="transmembrane region" description="Helical" evidence="7">
    <location>
        <begin position="452"/>
        <end position="471"/>
    </location>
</feature>
<dbReference type="GO" id="GO:0012505">
    <property type="term" value="C:endomembrane system"/>
    <property type="evidence" value="ECO:0007669"/>
    <property type="project" value="UniProtKB-SubCell"/>
</dbReference>
<reference evidence="11 12" key="1">
    <citation type="submission" date="2017-08" db="EMBL/GenBank/DDBJ databases">
        <title>Infants hospitalized years apart are colonized by the same room-sourced microbial strains.</title>
        <authorList>
            <person name="Brooks B."/>
            <person name="Olm M.R."/>
            <person name="Firek B.A."/>
            <person name="Baker R."/>
            <person name="Thomas B.C."/>
            <person name="Morowitz M.J."/>
            <person name="Banfield J.F."/>
        </authorList>
    </citation>
    <scope>NUCLEOTIDE SEQUENCE [LARGE SCALE GENOMIC DNA]</scope>
    <source>
        <strain evidence="11">S2_003_000_R2_14</strain>
    </source>
</reference>
<comment type="similarity">
    <text evidence="7">Belongs to the inorganic carbon transporter (TC 9.A.2) DabB family.</text>
</comment>
<comment type="subunit">
    <text evidence="7">Forms a complex with DabA.</text>
</comment>
<feature type="transmembrane region" description="Helical" evidence="7">
    <location>
        <begin position="422"/>
        <end position="440"/>
    </location>
</feature>
<feature type="transmembrane region" description="Helical" evidence="7">
    <location>
        <begin position="393"/>
        <end position="415"/>
    </location>
</feature>
<keyword evidence="2 7" id="KW-0813">Transport</keyword>
<dbReference type="InterPro" id="IPR003945">
    <property type="entry name" value="NU5C-like"/>
</dbReference>
<dbReference type="HAMAP" id="MF_00862">
    <property type="entry name" value="DabB"/>
    <property type="match status" value="1"/>
</dbReference>
<dbReference type="InterPro" id="IPR001516">
    <property type="entry name" value="Proton_antipo_N"/>
</dbReference>
<feature type="transmembrane region" description="Helical" evidence="7">
    <location>
        <begin position="274"/>
        <end position="297"/>
    </location>
</feature>
<feature type="transmembrane region" description="Helical" evidence="7">
    <location>
        <begin position="39"/>
        <end position="61"/>
    </location>
</feature>
<evidence type="ECO:0000256" key="6">
    <source>
        <dbReference type="ARBA" id="ARBA00023136"/>
    </source>
</evidence>
<protein>
    <recommendedName>
        <fullName evidence="7">Probable inorganic carbon transporter subunit DabB</fullName>
    </recommendedName>
</protein>
<feature type="transmembrane region" description="Helical" evidence="7">
    <location>
        <begin position="6"/>
        <end position="27"/>
    </location>
</feature>
<dbReference type="PANTHER" id="PTHR42829">
    <property type="entry name" value="NADH-UBIQUINONE OXIDOREDUCTASE CHAIN 5"/>
    <property type="match status" value="1"/>
</dbReference>
<evidence type="ECO:0000256" key="1">
    <source>
        <dbReference type="ARBA" id="ARBA00004127"/>
    </source>
</evidence>
<dbReference type="GO" id="GO:0042773">
    <property type="term" value="P:ATP synthesis coupled electron transport"/>
    <property type="evidence" value="ECO:0007669"/>
    <property type="project" value="InterPro"/>
</dbReference>
<proteinExistence type="inferred from homology"/>
<organism evidence="11 12">
    <name type="scientific">Archangium gephyra</name>
    <dbReference type="NCBI Taxonomy" id="48"/>
    <lineage>
        <taxon>Bacteria</taxon>
        <taxon>Pseudomonadati</taxon>
        <taxon>Myxococcota</taxon>
        <taxon>Myxococcia</taxon>
        <taxon>Myxococcales</taxon>
        <taxon>Cystobacterineae</taxon>
        <taxon>Archangiaceae</taxon>
        <taxon>Archangium</taxon>
    </lineage>
</organism>
<feature type="domain" description="NADH-Ubiquinone oxidoreductase (complex I) chain 5 N-terminal" evidence="10">
    <location>
        <begin position="75"/>
        <end position="111"/>
    </location>
</feature>
<evidence type="ECO:0000256" key="4">
    <source>
        <dbReference type="ARBA" id="ARBA00022692"/>
    </source>
</evidence>
<evidence type="ECO:0000259" key="10">
    <source>
        <dbReference type="Pfam" id="PF00662"/>
    </source>
</evidence>
<evidence type="ECO:0000256" key="5">
    <source>
        <dbReference type="ARBA" id="ARBA00022989"/>
    </source>
</evidence>
<accession>A0A2W5TS35</accession>
<evidence type="ECO:0000313" key="12">
    <source>
        <dbReference type="Proteomes" id="UP000249061"/>
    </source>
</evidence>
<dbReference type="Pfam" id="PF00662">
    <property type="entry name" value="Proton_antipo_N"/>
    <property type="match status" value="1"/>
</dbReference>
<keyword evidence="3 7" id="KW-1003">Cell membrane</keyword>
<evidence type="ECO:0000256" key="8">
    <source>
        <dbReference type="RuleBase" id="RU000320"/>
    </source>
</evidence>
<dbReference type="GO" id="GO:0003954">
    <property type="term" value="F:NADH dehydrogenase activity"/>
    <property type="evidence" value="ECO:0007669"/>
    <property type="project" value="TreeGrafter"/>
</dbReference>
<feature type="transmembrane region" description="Helical" evidence="7">
    <location>
        <begin position="360"/>
        <end position="381"/>
    </location>
</feature>
<dbReference type="Proteomes" id="UP000249061">
    <property type="component" value="Unassembled WGS sequence"/>
</dbReference>
<name>A0A2W5TS35_9BACT</name>
<dbReference type="GO" id="GO:0005886">
    <property type="term" value="C:plasma membrane"/>
    <property type="evidence" value="ECO:0007669"/>
    <property type="project" value="UniProtKB-SubCell"/>
</dbReference>
<feature type="transmembrane region" description="Helical" evidence="7">
    <location>
        <begin position="245"/>
        <end position="267"/>
    </location>
</feature>
<dbReference type="InterPro" id="IPR046396">
    <property type="entry name" value="Transporter_DabB"/>
</dbReference>
<evidence type="ECO:0000256" key="7">
    <source>
        <dbReference type="HAMAP-Rule" id="MF_00862"/>
    </source>
</evidence>
<comment type="caution">
    <text evidence="11">The sequence shown here is derived from an EMBL/GenBank/DDBJ whole genome shotgun (WGS) entry which is preliminary data.</text>
</comment>
<dbReference type="NCBIfam" id="NF006029">
    <property type="entry name" value="PRK08168.1"/>
    <property type="match status" value="1"/>
</dbReference>
<feature type="transmembrane region" description="Helical" evidence="7">
    <location>
        <begin position="309"/>
        <end position="330"/>
    </location>
</feature>
<dbReference type="EMBL" id="QFQP01000001">
    <property type="protein sequence ID" value="PZR18410.1"/>
    <property type="molecule type" value="Genomic_DNA"/>
</dbReference>
<dbReference type="GO" id="GO:0008137">
    <property type="term" value="F:NADH dehydrogenase (ubiquinone) activity"/>
    <property type="evidence" value="ECO:0007669"/>
    <property type="project" value="InterPro"/>
</dbReference>
<evidence type="ECO:0000313" key="11">
    <source>
        <dbReference type="EMBL" id="PZR18410.1"/>
    </source>
</evidence>
<dbReference type="InterPro" id="IPR001750">
    <property type="entry name" value="ND/Mrp_TM"/>
</dbReference>
<feature type="transmembrane region" description="Helical" evidence="7">
    <location>
        <begin position="174"/>
        <end position="193"/>
    </location>
</feature>